<dbReference type="EMBL" id="PFLI01000050">
    <property type="protein sequence ID" value="PIY72363.1"/>
    <property type="molecule type" value="Genomic_DNA"/>
</dbReference>
<protein>
    <recommendedName>
        <fullName evidence="1">Glycosyltransferase 2-like domain-containing protein</fullName>
    </recommendedName>
</protein>
<evidence type="ECO:0000313" key="2">
    <source>
        <dbReference type="EMBL" id="PIY72363.1"/>
    </source>
</evidence>
<dbReference type="InterPro" id="IPR029044">
    <property type="entry name" value="Nucleotide-diphossugar_trans"/>
</dbReference>
<dbReference type="Gene3D" id="3.90.550.10">
    <property type="entry name" value="Spore Coat Polysaccharide Biosynthesis Protein SpsA, Chain A"/>
    <property type="match status" value="1"/>
</dbReference>
<dbReference type="Proteomes" id="UP000229401">
    <property type="component" value="Unassembled WGS sequence"/>
</dbReference>
<comment type="caution">
    <text evidence="2">The sequence shown here is derived from an EMBL/GenBank/DDBJ whole genome shotgun (WGS) entry which is preliminary data.</text>
</comment>
<reference evidence="3" key="1">
    <citation type="submission" date="2017-09" db="EMBL/GenBank/DDBJ databases">
        <title>Depth-based differentiation of microbial function through sediment-hosted aquifers and enrichment of novel symbionts in the deep terrestrial subsurface.</title>
        <authorList>
            <person name="Probst A.J."/>
            <person name="Ladd B."/>
            <person name="Jarett J.K."/>
            <person name="Geller-Mcgrath D.E."/>
            <person name="Sieber C.M.K."/>
            <person name="Emerson J.B."/>
            <person name="Anantharaman K."/>
            <person name="Thomas B.C."/>
            <person name="Malmstrom R."/>
            <person name="Stieglmeier M."/>
            <person name="Klingl A."/>
            <person name="Woyke T."/>
            <person name="Ryan C.M."/>
            <person name="Banfield J.F."/>
        </authorList>
    </citation>
    <scope>NUCLEOTIDE SEQUENCE [LARGE SCALE GENOMIC DNA]</scope>
</reference>
<accession>A0A2M7QJ68</accession>
<dbReference type="PANTHER" id="PTHR43630">
    <property type="entry name" value="POLY-BETA-1,6-N-ACETYL-D-GLUCOSAMINE SYNTHASE"/>
    <property type="match status" value="1"/>
</dbReference>
<dbReference type="AlphaFoldDB" id="A0A2M7QJ68"/>
<name>A0A2M7QJ68_9BACT</name>
<dbReference type="InterPro" id="IPR001173">
    <property type="entry name" value="Glyco_trans_2-like"/>
</dbReference>
<feature type="domain" description="Glycosyltransferase 2-like" evidence="1">
    <location>
        <begin position="4"/>
        <end position="91"/>
    </location>
</feature>
<dbReference type="CDD" id="cd02511">
    <property type="entry name" value="Beta4Glucosyltransferase"/>
    <property type="match status" value="1"/>
</dbReference>
<sequence length="267" mass="31142">MSISVLIQTHNEEKHIEACIHSAKLLTDNIVVVDMESTDKTIELAKKLDIETYMFPYSHCVEPAREFGIRKANTSWVMILDADERITKELAKEIKIVVNREFTLSEAEGSKVDSKKEEITHYKIPRKNMFGGTKWLKHGGWWPDYQIRLINTEAFITWPNNIHSTPQIKGNIGYLTSPFIHQFHGNLTSMVQKTIVFENIEAELLFRAKKSVSTFTFFRKFLGELWRRLLKEKGFLDGEIGIIESIYQAFSKTITYLFLYEKKRRTV</sequence>
<dbReference type="PANTHER" id="PTHR43630:SF2">
    <property type="entry name" value="GLYCOSYLTRANSFERASE"/>
    <property type="match status" value="1"/>
</dbReference>
<dbReference type="Pfam" id="PF00535">
    <property type="entry name" value="Glycos_transf_2"/>
    <property type="match status" value="1"/>
</dbReference>
<gene>
    <name evidence="2" type="ORF">COY87_01345</name>
</gene>
<evidence type="ECO:0000259" key="1">
    <source>
        <dbReference type="Pfam" id="PF00535"/>
    </source>
</evidence>
<dbReference type="SUPFAM" id="SSF53448">
    <property type="entry name" value="Nucleotide-diphospho-sugar transferases"/>
    <property type="match status" value="1"/>
</dbReference>
<proteinExistence type="predicted"/>
<organism evidence="2 3">
    <name type="scientific">Candidatus Roizmanbacteria bacterium CG_4_10_14_0_8_um_filter_33_9</name>
    <dbReference type="NCBI Taxonomy" id="1974826"/>
    <lineage>
        <taxon>Bacteria</taxon>
        <taxon>Candidatus Roizmaniibacteriota</taxon>
    </lineage>
</organism>
<evidence type="ECO:0000313" key="3">
    <source>
        <dbReference type="Proteomes" id="UP000229401"/>
    </source>
</evidence>